<proteinExistence type="predicted"/>
<evidence type="ECO:0000313" key="3">
    <source>
        <dbReference type="Proteomes" id="UP000324351"/>
    </source>
</evidence>
<dbReference type="SUPFAM" id="SSF51182">
    <property type="entry name" value="RmlC-like cupins"/>
    <property type="match status" value="1"/>
</dbReference>
<dbReference type="InterPro" id="IPR014710">
    <property type="entry name" value="RmlC-like_jellyroll"/>
</dbReference>
<dbReference type="PANTHER" id="PTHR36440:SF1">
    <property type="entry name" value="PUTATIVE (AFU_ORTHOLOGUE AFUA_8G07350)-RELATED"/>
    <property type="match status" value="1"/>
</dbReference>
<feature type="domain" description="Cupin type-2" evidence="1">
    <location>
        <begin position="54"/>
        <end position="120"/>
    </location>
</feature>
<dbReference type="Proteomes" id="UP000324351">
    <property type="component" value="Unassembled WGS sequence"/>
</dbReference>
<evidence type="ECO:0000259" key="1">
    <source>
        <dbReference type="Pfam" id="PF07883"/>
    </source>
</evidence>
<dbReference type="EMBL" id="VUJW01000012">
    <property type="protein sequence ID" value="KAA1424300.1"/>
    <property type="molecule type" value="Genomic_DNA"/>
</dbReference>
<reference evidence="2 3" key="1">
    <citation type="submission" date="2019-09" db="EMBL/GenBank/DDBJ databases">
        <title>Nocardioides panacisoli sp. nov., isolated from the soil of a ginseng field.</title>
        <authorList>
            <person name="Cho C."/>
        </authorList>
    </citation>
    <scope>NUCLEOTIDE SEQUENCE [LARGE SCALE GENOMIC DNA]</scope>
    <source>
        <strain evidence="2 3">BN140041</strain>
    </source>
</reference>
<protein>
    <submittedName>
        <fullName evidence="2">Cupin domain-containing protein</fullName>
    </submittedName>
</protein>
<name>A0A5B1LY18_9ACTN</name>
<comment type="caution">
    <text evidence="2">The sequence shown here is derived from an EMBL/GenBank/DDBJ whole genome shotgun (WGS) entry which is preliminary data.</text>
</comment>
<dbReference type="AlphaFoldDB" id="A0A5B1LY18"/>
<evidence type="ECO:0000313" key="2">
    <source>
        <dbReference type="EMBL" id="KAA1424300.1"/>
    </source>
</evidence>
<dbReference type="InterPro" id="IPR013096">
    <property type="entry name" value="Cupin_2"/>
</dbReference>
<dbReference type="InterPro" id="IPR011051">
    <property type="entry name" value="RmlC_Cupin_sf"/>
</dbReference>
<reference evidence="2 3" key="2">
    <citation type="submission" date="2019-09" db="EMBL/GenBank/DDBJ databases">
        <authorList>
            <person name="Jin C."/>
        </authorList>
    </citation>
    <scope>NUCLEOTIDE SEQUENCE [LARGE SCALE GENOMIC DNA]</scope>
    <source>
        <strain evidence="2 3">BN140041</strain>
    </source>
</reference>
<dbReference type="InterPro" id="IPR053146">
    <property type="entry name" value="QDO-like"/>
</dbReference>
<organism evidence="2 3">
    <name type="scientific">Nocardioides antri</name>
    <dbReference type="NCBI Taxonomy" id="2607659"/>
    <lineage>
        <taxon>Bacteria</taxon>
        <taxon>Bacillati</taxon>
        <taxon>Actinomycetota</taxon>
        <taxon>Actinomycetes</taxon>
        <taxon>Propionibacteriales</taxon>
        <taxon>Nocardioidaceae</taxon>
        <taxon>Nocardioides</taxon>
    </lineage>
</organism>
<dbReference type="Gene3D" id="2.60.120.10">
    <property type="entry name" value="Jelly Rolls"/>
    <property type="match status" value="1"/>
</dbReference>
<accession>A0A5B1LY18</accession>
<dbReference type="PANTHER" id="PTHR36440">
    <property type="entry name" value="PUTATIVE (AFU_ORTHOLOGUE AFUA_8G07350)-RELATED"/>
    <property type="match status" value="1"/>
</dbReference>
<dbReference type="Pfam" id="PF07883">
    <property type="entry name" value="Cupin_2"/>
    <property type="match status" value="1"/>
</dbReference>
<keyword evidence="3" id="KW-1185">Reference proteome</keyword>
<gene>
    <name evidence="2" type="ORF">F0U47_18870</name>
</gene>
<sequence>MSPITADRNPDTSVPLVVRAAEAERVQDGPTSEIVLLADGEHTNGGVTINRALLELGSPGAPVHRHLDTTECLYVIDGALDVLVDDEVHTLRSGDLAVLTPGTAHAFAPAAGHRADMLAIFAPGQERFAYYRLLERLHRGTATLDELMATAALYDNHYAESEAWQRRAS</sequence>
<dbReference type="RefSeq" id="WP_149752031.1">
    <property type="nucleotide sequence ID" value="NZ_VUJW01000012.1"/>
</dbReference>